<dbReference type="EMBL" id="VZSJ01003450">
    <property type="protein sequence ID" value="NWY31076.1"/>
    <property type="molecule type" value="Genomic_DNA"/>
</dbReference>
<organism evidence="3 4">
    <name type="scientific">Pheucticus melanocephalus</name>
    <name type="common">Black-headed grosbeak</name>
    <name type="synonym">Guiraca melanocephala</name>
    <dbReference type="NCBI Taxonomy" id="371919"/>
    <lineage>
        <taxon>Eukaryota</taxon>
        <taxon>Metazoa</taxon>
        <taxon>Chordata</taxon>
        <taxon>Craniata</taxon>
        <taxon>Vertebrata</taxon>
        <taxon>Euteleostomi</taxon>
        <taxon>Archelosauria</taxon>
        <taxon>Archosauria</taxon>
        <taxon>Dinosauria</taxon>
        <taxon>Saurischia</taxon>
        <taxon>Theropoda</taxon>
        <taxon>Coelurosauria</taxon>
        <taxon>Aves</taxon>
        <taxon>Neognathae</taxon>
        <taxon>Neoaves</taxon>
        <taxon>Telluraves</taxon>
        <taxon>Australaves</taxon>
        <taxon>Passeriformes</taxon>
        <taxon>Cardinalidae</taxon>
        <taxon>Pheucticus</taxon>
    </lineage>
</organism>
<dbReference type="Proteomes" id="UP000578259">
    <property type="component" value="Unassembled WGS sequence"/>
</dbReference>
<comment type="caution">
    <text evidence="3">The sequence shown here is derived from an EMBL/GenBank/DDBJ whole genome shotgun (WGS) entry which is preliminary data.</text>
</comment>
<dbReference type="InterPro" id="IPR003886">
    <property type="entry name" value="NIDO_dom"/>
</dbReference>
<evidence type="ECO:0000256" key="1">
    <source>
        <dbReference type="SAM" id="MobiDB-lite"/>
    </source>
</evidence>
<accession>A0A7K7DDD4</accession>
<proteinExistence type="predicted"/>
<feature type="non-terminal residue" evidence="3">
    <location>
        <position position="1"/>
    </location>
</feature>
<feature type="region of interest" description="Disordered" evidence="1">
    <location>
        <begin position="161"/>
        <end position="189"/>
    </location>
</feature>
<feature type="region of interest" description="Disordered" evidence="1">
    <location>
        <begin position="1"/>
        <end position="23"/>
    </location>
</feature>
<reference evidence="3 4" key="1">
    <citation type="submission" date="2019-09" db="EMBL/GenBank/DDBJ databases">
        <title>Bird 10,000 Genomes (B10K) Project - Family phase.</title>
        <authorList>
            <person name="Zhang G."/>
        </authorList>
    </citation>
    <scope>NUCLEOTIDE SEQUENCE [LARGE SCALE GENOMIC DNA]</scope>
    <source>
        <strain evidence="3">OUT-0018</strain>
        <tissue evidence="3">Muscle</tissue>
    </source>
</reference>
<dbReference type="Pfam" id="PF06119">
    <property type="entry name" value="NIDO"/>
    <property type="match status" value="2"/>
</dbReference>
<name>A0A7K7DDD4_PHEME</name>
<dbReference type="InterPro" id="IPR052749">
    <property type="entry name" value="Alpha-tectorin"/>
</dbReference>
<dbReference type="PANTHER" id="PTHR46160:SF8">
    <property type="entry name" value="VWFD DOMAIN-CONTAINING PROTEIN"/>
    <property type="match status" value="1"/>
</dbReference>
<dbReference type="SMART" id="SM00539">
    <property type="entry name" value="NIDO"/>
    <property type="match status" value="1"/>
</dbReference>
<evidence type="ECO:0000313" key="3">
    <source>
        <dbReference type="EMBL" id="NWY31076.1"/>
    </source>
</evidence>
<evidence type="ECO:0000259" key="2">
    <source>
        <dbReference type="PROSITE" id="PS51220"/>
    </source>
</evidence>
<evidence type="ECO:0000313" key="4">
    <source>
        <dbReference type="Proteomes" id="UP000578259"/>
    </source>
</evidence>
<feature type="domain" description="NIDO" evidence="2">
    <location>
        <begin position="78"/>
        <end position="224"/>
    </location>
</feature>
<gene>
    <name evidence="3" type="primary">Sned1_1</name>
    <name evidence="3" type="ORF">PHEMEL_R01328</name>
</gene>
<feature type="non-terminal residue" evidence="3">
    <location>
        <position position="240"/>
    </location>
</feature>
<dbReference type="PROSITE" id="PS51220">
    <property type="entry name" value="NIDO"/>
    <property type="match status" value="1"/>
</dbReference>
<dbReference type="PANTHER" id="PTHR46160">
    <property type="entry name" value="ALPHA-TECTORIN-RELATED"/>
    <property type="match status" value="1"/>
</dbReference>
<sequence>PQDPCSIPMDQTRGDKTNPKLDDGTSEAIALSIPFTFYGKTHQTAFVNNNGVISFDEPVRQYTPDPFPLADGSPFVTPFWADVDNVEGGDIFYRQSTDPALLGDISQHITQYFPESPFTATWAFVATWDRVAYWGSKSDKVRPMNTSLTFIIIILRTRSGTISPPPPPSPPTCAGVPPSPAGFNSGDDTNFYNIPGSQTDAIINITTTSNVKVPGRWVFRVDDFQAPDVDPPQTDNNCWL</sequence>
<protein>
    <submittedName>
        <fullName evidence="3">SNED1 protein</fullName>
    </submittedName>
</protein>
<keyword evidence="4" id="KW-1185">Reference proteome</keyword>
<dbReference type="GO" id="GO:0007160">
    <property type="term" value="P:cell-matrix adhesion"/>
    <property type="evidence" value="ECO:0007669"/>
    <property type="project" value="InterPro"/>
</dbReference>
<dbReference type="AlphaFoldDB" id="A0A7K7DDD4"/>
<feature type="compositionally biased region" description="Basic and acidic residues" evidence="1">
    <location>
        <begin position="12"/>
        <end position="23"/>
    </location>
</feature>